<evidence type="ECO:0000259" key="2">
    <source>
        <dbReference type="Pfam" id="PF02481"/>
    </source>
</evidence>
<dbReference type="Proteomes" id="UP000219285">
    <property type="component" value="Chromosome"/>
</dbReference>
<dbReference type="InterPro" id="IPR036388">
    <property type="entry name" value="WH-like_DNA-bd_sf"/>
</dbReference>
<comment type="similarity">
    <text evidence="1">Belongs to the DprA/Smf family.</text>
</comment>
<dbReference type="AlphaFoldDB" id="A0A6M4MHY5"/>
<evidence type="ECO:0000259" key="3">
    <source>
        <dbReference type="Pfam" id="PF17782"/>
    </source>
</evidence>
<evidence type="ECO:0000313" key="5">
    <source>
        <dbReference type="Proteomes" id="UP000219285"/>
    </source>
</evidence>
<proteinExistence type="inferred from homology"/>
<reference evidence="4 5" key="2">
    <citation type="submission" date="2020-04" db="EMBL/GenBank/DDBJ databases">
        <title>Complete genome sequence of Alteromonas pelagimontana 5.12T.</title>
        <authorList>
            <person name="Sinha R.K."/>
            <person name="Krishnan K.P."/>
            <person name="Kurian J.P."/>
        </authorList>
    </citation>
    <scope>NUCLEOTIDE SEQUENCE [LARGE SCALE GENOMIC DNA]</scope>
    <source>
        <strain evidence="4 5">5.12</strain>
    </source>
</reference>
<dbReference type="Gene3D" id="1.10.10.10">
    <property type="entry name" value="Winged helix-like DNA-binding domain superfamily/Winged helix DNA-binding domain"/>
    <property type="match status" value="1"/>
</dbReference>
<dbReference type="InterPro" id="IPR057666">
    <property type="entry name" value="DrpA_SLOG"/>
</dbReference>
<dbReference type="InterPro" id="IPR041614">
    <property type="entry name" value="DprA_WH"/>
</dbReference>
<reference evidence="5" key="1">
    <citation type="submission" date="2014-12" db="EMBL/GenBank/DDBJ databases">
        <title>Complete genome sequence of a multi-drug resistant Klebsiella pneumoniae.</title>
        <authorList>
            <person name="Hua X."/>
            <person name="Chen Q."/>
            <person name="Li X."/>
            <person name="Feng Y."/>
            <person name="Ruan Z."/>
            <person name="Yu Y."/>
        </authorList>
    </citation>
    <scope>NUCLEOTIDE SEQUENCE [LARGE SCALE GENOMIC DNA]</scope>
    <source>
        <strain evidence="5">5.12</strain>
    </source>
</reference>
<feature type="domain" description="Smf/DprA SLOG" evidence="2">
    <location>
        <begin position="54"/>
        <end position="263"/>
    </location>
</feature>
<gene>
    <name evidence="4" type="primary">dprA</name>
    <name evidence="4" type="ORF">CA267_009505</name>
</gene>
<feature type="domain" description="DprA winged helix" evidence="3">
    <location>
        <begin position="281"/>
        <end position="335"/>
    </location>
</feature>
<dbReference type="GO" id="GO:0009294">
    <property type="term" value="P:DNA-mediated transformation"/>
    <property type="evidence" value="ECO:0007669"/>
    <property type="project" value="InterPro"/>
</dbReference>
<dbReference type="InterPro" id="IPR003488">
    <property type="entry name" value="DprA"/>
</dbReference>
<dbReference type="SUPFAM" id="SSF102405">
    <property type="entry name" value="MCP/YpsA-like"/>
    <property type="match status" value="1"/>
</dbReference>
<dbReference type="EMBL" id="CP052766">
    <property type="protein sequence ID" value="QJR82804.1"/>
    <property type="molecule type" value="Genomic_DNA"/>
</dbReference>
<dbReference type="Pfam" id="PF02481">
    <property type="entry name" value="DNA_processg_A"/>
    <property type="match status" value="1"/>
</dbReference>
<dbReference type="NCBIfam" id="TIGR00732">
    <property type="entry name" value="dprA"/>
    <property type="match status" value="1"/>
</dbReference>
<keyword evidence="5" id="KW-1185">Reference proteome</keyword>
<dbReference type="Gene3D" id="3.40.50.450">
    <property type="match status" value="1"/>
</dbReference>
<dbReference type="Pfam" id="PF17782">
    <property type="entry name" value="WHD_DprA"/>
    <property type="match status" value="1"/>
</dbReference>
<dbReference type="KEGG" id="apel:CA267_009505"/>
<evidence type="ECO:0000256" key="1">
    <source>
        <dbReference type="ARBA" id="ARBA00006525"/>
    </source>
</evidence>
<name>A0A6M4MHY5_9ALTE</name>
<organism evidence="4 5">
    <name type="scientific">Alteromonas pelagimontana</name>
    <dbReference type="NCBI Taxonomy" id="1858656"/>
    <lineage>
        <taxon>Bacteria</taxon>
        <taxon>Pseudomonadati</taxon>
        <taxon>Pseudomonadota</taxon>
        <taxon>Gammaproteobacteria</taxon>
        <taxon>Alteromonadales</taxon>
        <taxon>Alteromonadaceae</taxon>
        <taxon>Alteromonas/Salinimonas group</taxon>
        <taxon>Alteromonas</taxon>
    </lineage>
</organism>
<dbReference type="PANTHER" id="PTHR43022">
    <property type="entry name" value="PROTEIN SMF"/>
    <property type="match status" value="1"/>
</dbReference>
<dbReference type="OrthoDB" id="9785707at2"/>
<dbReference type="PANTHER" id="PTHR43022:SF1">
    <property type="entry name" value="PROTEIN SMF"/>
    <property type="match status" value="1"/>
</dbReference>
<protein>
    <submittedName>
        <fullName evidence="4">DNA-protecting protein DprA</fullName>
    </submittedName>
</protein>
<accession>A0A6M4MHY5</accession>
<evidence type="ECO:0000313" key="4">
    <source>
        <dbReference type="EMBL" id="QJR82804.1"/>
    </source>
</evidence>
<sequence>METYSLDILQLFSDDLSFLSKKDELQVQAAIGKIRDELVTRAETWLVQNEQHHIITFSSPAYPDALRQLPSPPLVLFVTGTLSRLQQPPLAIVGSRRATQQGLGIAKSFATELAFSGLNVISGMAAGIDAAAHQGAVAVEGRTIAVVGTGPDLVYPKRHQALHTQIIEQGGAVISEFWPGMPPRAQHFPRRNRIIAAMGIGTLVVEATIKSGTLITAKMAADLGKDVFAVPGNINNPMTQGCHYLIQQGAKLVTCLDDILEEFSHLTESSQQISAASGEKSEDESLATDKLLASVDYDVTAIDIIAERNALPVSDVLAALLEYELRGLVAAVPGGYVKLRGK</sequence>